<feature type="non-terminal residue" evidence="10">
    <location>
        <position position="156"/>
    </location>
</feature>
<feature type="domain" description="Peptidase M12A" evidence="9">
    <location>
        <begin position="62"/>
        <end position="156"/>
    </location>
</feature>
<keyword evidence="2" id="KW-0645">Protease</keyword>
<dbReference type="Proteomes" id="UP001497623">
    <property type="component" value="Unassembled WGS sequence"/>
</dbReference>
<proteinExistence type="predicted"/>
<dbReference type="GO" id="GO:0046872">
    <property type="term" value="F:metal ion binding"/>
    <property type="evidence" value="ECO:0007669"/>
    <property type="project" value="UniProtKB-KW"/>
</dbReference>
<evidence type="ECO:0000256" key="2">
    <source>
        <dbReference type="ARBA" id="ARBA00022670"/>
    </source>
</evidence>
<comment type="cofactor">
    <cofactor evidence="1">
        <name>Zn(2+)</name>
        <dbReference type="ChEBI" id="CHEBI:29105"/>
    </cofactor>
</comment>
<evidence type="ECO:0000256" key="1">
    <source>
        <dbReference type="ARBA" id="ARBA00001947"/>
    </source>
</evidence>
<comment type="caution">
    <text evidence="7">Lacks conserved residue(s) required for the propagation of feature annotation.</text>
</comment>
<evidence type="ECO:0000256" key="8">
    <source>
        <dbReference type="SAM" id="SignalP"/>
    </source>
</evidence>
<dbReference type="PROSITE" id="PS51864">
    <property type="entry name" value="ASTACIN"/>
    <property type="match status" value="1"/>
</dbReference>
<dbReference type="AlphaFoldDB" id="A0AAV2PRM6"/>
<evidence type="ECO:0000256" key="7">
    <source>
        <dbReference type="PROSITE-ProRule" id="PRU01211"/>
    </source>
</evidence>
<dbReference type="GO" id="GO:0006508">
    <property type="term" value="P:proteolysis"/>
    <property type="evidence" value="ECO:0007669"/>
    <property type="project" value="UniProtKB-KW"/>
</dbReference>
<dbReference type="PANTHER" id="PTHR10127">
    <property type="entry name" value="DISCOIDIN, CUB, EGF, LAMININ , AND ZINC METALLOPROTEASE DOMAIN CONTAINING"/>
    <property type="match status" value="1"/>
</dbReference>
<feature type="chain" id="PRO_5043483574" description="Peptidase M12A domain-containing protein" evidence="8">
    <location>
        <begin position="21"/>
        <end position="156"/>
    </location>
</feature>
<keyword evidence="4" id="KW-0378">Hydrolase</keyword>
<evidence type="ECO:0000256" key="5">
    <source>
        <dbReference type="ARBA" id="ARBA00022833"/>
    </source>
</evidence>
<reference evidence="10 11" key="1">
    <citation type="submission" date="2024-05" db="EMBL/GenBank/DDBJ databases">
        <authorList>
            <person name="Wallberg A."/>
        </authorList>
    </citation>
    <scope>NUCLEOTIDE SEQUENCE [LARGE SCALE GENOMIC DNA]</scope>
</reference>
<organism evidence="10 11">
    <name type="scientific">Meganyctiphanes norvegica</name>
    <name type="common">Northern krill</name>
    <name type="synonym">Thysanopoda norvegica</name>
    <dbReference type="NCBI Taxonomy" id="48144"/>
    <lineage>
        <taxon>Eukaryota</taxon>
        <taxon>Metazoa</taxon>
        <taxon>Ecdysozoa</taxon>
        <taxon>Arthropoda</taxon>
        <taxon>Crustacea</taxon>
        <taxon>Multicrustacea</taxon>
        <taxon>Malacostraca</taxon>
        <taxon>Eumalacostraca</taxon>
        <taxon>Eucarida</taxon>
        <taxon>Euphausiacea</taxon>
        <taxon>Euphausiidae</taxon>
        <taxon>Meganyctiphanes</taxon>
    </lineage>
</organism>
<dbReference type="Pfam" id="PF01400">
    <property type="entry name" value="Astacin"/>
    <property type="match status" value="1"/>
</dbReference>
<dbReference type="InterPro" id="IPR024079">
    <property type="entry name" value="MetalloPept_cat_dom_sf"/>
</dbReference>
<evidence type="ECO:0000259" key="9">
    <source>
        <dbReference type="PROSITE" id="PS51864"/>
    </source>
</evidence>
<protein>
    <recommendedName>
        <fullName evidence="9">Peptidase M12A domain-containing protein</fullName>
    </recommendedName>
</protein>
<evidence type="ECO:0000256" key="6">
    <source>
        <dbReference type="ARBA" id="ARBA00023049"/>
    </source>
</evidence>
<evidence type="ECO:0000256" key="3">
    <source>
        <dbReference type="ARBA" id="ARBA00022723"/>
    </source>
</evidence>
<evidence type="ECO:0000313" key="10">
    <source>
        <dbReference type="EMBL" id="CAL4064067.1"/>
    </source>
</evidence>
<dbReference type="PANTHER" id="PTHR10127:SF780">
    <property type="entry name" value="METALLOENDOPEPTIDASE"/>
    <property type="match status" value="1"/>
</dbReference>
<accession>A0AAV2PRM6</accession>
<name>A0AAV2PRM6_MEGNR</name>
<feature type="signal peptide" evidence="8">
    <location>
        <begin position="1"/>
        <end position="20"/>
    </location>
</feature>
<keyword evidence="5" id="KW-0862">Zinc</keyword>
<keyword evidence="11" id="KW-1185">Reference proteome</keyword>
<keyword evidence="8" id="KW-0732">Signal</keyword>
<dbReference type="Gene3D" id="3.40.390.10">
    <property type="entry name" value="Collagenase (Catalytic Domain)"/>
    <property type="match status" value="1"/>
</dbReference>
<evidence type="ECO:0000313" key="11">
    <source>
        <dbReference type="Proteomes" id="UP001497623"/>
    </source>
</evidence>
<sequence>MWSPWINTLFLTSLIHISFGKPTVKKISNNNLHKRSGENAVRVGDMVLEEDLLQWLHGVNGSALNRKIIRLRLWPINGGVPTVPYVLDDSVFWYQDVIQQAINHWNNHTCLNFRQKEKSDSHYIRIIKSDGCWSHVGRKPDVGGQEVSIGEGCQKV</sequence>
<dbReference type="EMBL" id="CAXKWB010001345">
    <property type="protein sequence ID" value="CAL4064067.1"/>
    <property type="molecule type" value="Genomic_DNA"/>
</dbReference>
<dbReference type="InterPro" id="IPR001506">
    <property type="entry name" value="Peptidase_M12A"/>
</dbReference>
<keyword evidence="6" id="KW-0482">Metalloprotease</keyword>
<gene>
    <name evidence="10" type="ORF">MNOR_LOCUS3819</name>
</gene>
<comment type="caution">
    <text evidence="10">The sequence shown here is derived from an EMBL/GenBank/DDBJ whole genome shotgun (WGS) entry which is preliminary data.</text>
</comment>
<dbReference type="SUPFAM" id="SSF55486">
    <property type="entry name" value="Metalloproteases ('zincins'), catalytic domain"/>
    <property type="match status" value="1"/>
</dbReference>
<dbReference type="GO" id="GO:0004222">
    <property type="term" value="F:metalloendopeptidase activity"/>
    <property type="evidence" value="ECO:0007669"/>
    <property type="project" value="InterPro"/>
</dbReference>
<keyword evidence="3" id="KW-0479">Metal-binding</keyword>
<evidence type="ECO:0000256" key="4">
    <source>
        <dbReference type="ARBA" id="ARBA00022801"/>
    </source>
</evidence>